<evidence type="ECO:0000313" key="2">
    <source>
        <dbReference type="Proteomes" id="UP000318833"/>
    </source>
</evidence>
<name>A0A554VPD6_9FLAO</name>
<dbReference type="Gene3D" id="2.60.40.1820">
    <property type="match status" value="1"/>
</dbReference>
<evidence type="ECO:0008006" key="3">
    <source>
        <dbReference type="Google" id="ProtNLM"/>
    </source>
</evidence>
<evidence type="ECO:0000313" key="1">
    <source>
        <dbReference type="EMBL" id="TSE10330.1"/>
    </source>
</evidence>
<dbReference type="EMBL" id="VLNR01000007">
    <property type="protein sequence ID" value="TSE10330.1"/>
    <property type="molecule type" value="Genomic_DNA"/>
</dbReference>
<proteinExistence type="predicted"/>
<accession>A0A554VPD6</accession>
<reference evidence="1 2" key="1">
    <citation type="submission" date="2019-07" db="EMBL/GenBank/DDBJ databases">
        <title>The draft genome sequence of Aquimarina algiphila M91.</title>
        <authorList>
            <person name="Meng X."/>
        </authorList>
    </citation>
    <scope>NUCLEOTIDE SEQUENCE [LARGE SCALE GENOMIC DNA]</scope>
    <source>
        <strain evidence="1 2">M91</strain>
    </source>
</reference>
<comment type="caution">
    <text evidence="1">The sequence shown here is derived from an EMBL/GenBank/DDBJ whole genome shotgun (WGS) entry which is preliminary data.</text>
</comment>
<dbReference type="Proteomes" id="UP000318833">
    <property type="component" value="Unassembled WGS sequence"/>
</dbReference>
<organism evidence="1 2">
    <name type="scientific">Aquimarina algiphila</name>
    <dbReference type="NCBI Taxonomy" id="2047982"/>
    <lineage>
        <taxon>Bacteria</taxon>
        <taxon>Pseudomonadati</taxon>
        <taxon>Bacteroidota</taxon>
        <taxon>Flavobacteriia</taxon>
        <taxon>Flavobacteriales</taxon>
        <taxon>Flavobacteriaceae</taxon>
        <taxon>Aquimarina</taxon>
    </lineage>
</organism>
<sequence>MHLCPMKKTRLLISLLILAPLGVTGWHIFKKIRHAKRLTIGVEKFKLLNFSLSPVSNIVLSLGNFSPSTFTISQIKVDAYTENGQVLAAQAAPLAQSFTLQPNQNSTLPLSYTISAQVVISALQGIGGLSSVAANFLTTGKYGLPIVLKGFVEAESISIPIEETLII</sequence>
<keyword evidence="2" id="KW-1185">Reference proteome</keyword>
<protein>
    <recommendedName>
        <fullName evidence="3">Late embryogenesis abundant protein LEA-2 subgroup domain-containing protein</fullName>
    </recommendedName>
</protein>
<dbReference type="RefSeq" id="WP_143915629.1">
    <property type="nucleotide sequence ID" value="NZ_CANMXV010000014.1"/>
</dbReference>
<dbReference type="AlphaFoldDB" id="A0A554VPD6"/>
<gene>
    <name evidence="1" type="ORF">FOF46_04665</name>
</gene>